<organism evidence="1 2">
    <name type="scientific">Rangifer tarandus platyrhynchus</name>
    <name type="common">Svalbard reindeer</name>
    <dbReference type="NCBI Taxonomy" id="3082113"/>
    <lineage>
        <taxon>Eukaryota</taxon>
        <taxon>Metazoa</taxon>
        <taxon>Chordata</taxon>
        <taxon>Craniata</taxon>
        <taxon>Vertebrata</taxon>
        <taxon>Euteleostomi</taxon>
        <taxon>Mammalia</taxon>
        <taxon>Eutheria</taxon>
        <taxon>Laurasiatheria</taxon>
        <taxon>Artiodactyla</taxon>
        <taxon>Ruminantia</taxon>
        <taxon>Pecora</taxon>
        <taxon>Cervidae</taxon>
        <taxon>Odocoileinae</taxon>
        <taxon>Rangifer</taxon>
    </lineage>
</organism>
<gene>
    <name evidence="1" type="ORF">MRATA1EN22A_LOCUS23709</name>
</gene>
<evidence type="ECO:0000313" key="1">
    <source>
        <dbReference type="EMBL" id="CAN0518239.1"/>
    </source>
</evidence>
<protein>
    <submittedName>
        <fullName evidence="1">Uncharacterized protein</fullName>
    </submittedName>
</protein>
<dbReference type="EMBL" id="OX596088">
    <property type="protein sequence ID" value="CAN0518239.1"/>
    <property type="molecule type" value="Genomic_DNA"/>
</dbReference>
<accession>A0AC59ZVT0</accession>
<dbReference type="Proteomes" id="UP001162501">
    <property type="component" value="Chromosome 4"/>
</dbReference>
<proteinExistence type="predicted"/>
<reference evidence="1" key="2">
    <citation type="submission" date="2025-03" db="EMBL/GenBank/DDBJ databases">
        <authorList>
            <consortium name="ELIXIR-Norway"/>
            <consortium name="Elixir Norway"/>
        </authorList>
    </citation>
    <scope>NUCLEOTIDE SEQUENCE</scope>
</reference>
<sequence>MWANRHKDDASLSKAAPQHPAVRRGGNTCCRVPGASAGEDEVGPVEPRRALPVTMGWPASRTDGRVASHPWMRQPPLAVGPPLQSGPTRRLAGVLRGSC</sequence>
<reference evidence="1" key="1">
    <citation type="submission" date="2023-05" db="EMBL/GenBank/DDBJ databases">
        <authorList>
            <consortium name="ELIXIR-Norway"/>
        </authorList>
    </citation>
    <scope>NUCLEOTIDE SEQUENCE</scope>
</reference>
<evidence type="ECO:0000313" key="2">
    <source>
        <dbReference type="Proteomes" id="UP001162501"/>
    </source>
</evidence>
<name>A0AC59ZVT0_RANTA</name>